<dbReference type="EMBL" id="CACTIH010007286">
    <property type="protein sequence ID" value="CAA3007873.1"/>
    <property type="molecule type" value="Genomic_DNA"/>
</dbReference>
<comment type="caution">
    <text evidence="1">The sequence shown here is derived from an EMBL/GenBank/DDBJ whole genome shotgun (WGS) entry which is preliminary data.</text>
</comment>
<dbReference type="PANTHER" id="PTHR32278">
    <property type="entry name" value="F-BOX DOMAIN-CONTAINING PROTEIN"/>
    <property type="match status" value="1"/>
</dbReference>
<keyword evidence="2" id="KW-1185">Reference proteome</keyword>
<sequence>MSRNYDNWERLLEAVLRREHDRELVLAHSPDPSFSSSIISHPCTSIHDNQNIQLGTSSNTVNEKDWERLLLPDYEDIISRSADPVVYATKKDLYLSLRDSPILHDGGKMSFHIDKTTGNKCVMIGARKLKILWGEIPEFWKLISHQDSRFLTVAELKQILRFDSRGQIDTNMLSPKTRYAAYLVYGFAKSYNCNPLSANAIISFNNNEDCNAPKQARTLHLKPWT</sequence>
<organism evidence="1 2">
    <name type="scientific">Olea europaea subsp. europaea</name>
    <dbReference type="NCBI Taxonomy" id="158383"/>
    <lineage>
        <taxon>Eukaryota</taxon>
        <taxon>Viridiplantae</taxon>
        <taxon>Streptophyta</taxon>
        <taxon>Embryophyta</taxon>
        <taxon>Tracheophyta</taxon>
        <taxon>Spermatophyta</taxon>
        <taxon>Magnoliopsida</taxon>
        <taxon>eudicotyledons</taxon>
        <taxon>Gunneridae</taxon>
        <taxon>Pentapetalae</taxon>
        <taxon>asterids</taxon>
        <taxon>lamiids</taxon>
        <taxon>Lamiales</taxon>
        <taxon>Oleaceae</taxon>
        <taxon>Oleeae</taxon>
        <taxon>Olea</taxon>
    </lineage>
</organism>
<gene>
    <name evidence="1" type="ORF">OLEA9_A069570</name>
</gene>
<dbReference type="Gramene" id="OE9A069570T1">
    <property type="protein sequence ID" value="OE9A069570C1"/>
    <property type="gene ID" value="OE9A069570"/>
</dbReference>
<protein>
    <submittedName>
        <fullName evidence="1">Uncharacterized protein</fullName>
    </submittedName>
</protein>
<dbReference type="Pfam" id="PF14299">
    <property type="entry name" value="PP2"/>
    <property type="match status" value="1"/>
</dbReference>
<dbReference type="PANTHER" id="PTHR32278:SF116">
    <property type="entry name" value="F-BOX PROTEIN PP2-B10-LIKE"/>
    <property type="match status" value="1"/>
</dbReference>
<dbReference type="OrthoDB" id="1918565at2759"/>
<accession>A0A8S0TV90</accession>
<dbReference type="AlphaFoldDB" id="A0A8S0TV90"/>
<name>A0A8S0TV90_OLEEU</name>
<dbReference type="Proteomes" id="UP000594638">
    <property type="component" value="Unassembled WGS sequence"/>
</dbReference>
<proteinExistence type="predicted"/>
<reference evidence="1 2" key="1">
    <citation type="submission" date="2019-12" db="EMBL/GenBank/DDBJ databases">
        <authorList>
            <person name="Alioto T."/>
            <person name="Alioto T."/>
            <person name="Gomez Garrido J."/>
        </authorList>
    </citation>
    <scope>NUCLEOTIDE SEQUENCE [LARGE SCALE GENOMIC DNA]</scope>
</reference>
<evidence type="ECO:0000313" key="2">
    <source>
        <dbReference type="Proteomes" id="UP000594638"/>
    </source>
</evidence>
<evidence type="ECO:0000313" key="1">
    <source>
        <dbReference type="EMBL" id="CAA3007873.1"/>
    </source>
</evidence>
<dbReference type="InterPro" id="IPR025886">
    <property type="entry name" value="PP2-like"/>
</dbReference>